<dbReference type="HOGENOM" id="CLU_069189_1_0_1"/>
<dbReference type="SUPFAM" id="SSF55486">
    <property type="entry name" value="Metalloproteases ('zincins'), catalytic domain"/>
    <property type="match status" value="1"/>
</dbReference>
<proteinExistence type="predicted"/>
<organism evidence="2 3">
    <name type="scientific">Cladophialophora bantiana (strain ATCC 10958 / CBS 173.52 / CDC B-1940 / NIH 8579)</name>
    <name type="common">Xylohypha bantiana</name>
    <dbReference type="NCBI Taxonomy" id="1442370"/>
    <lineage>
        <taxon>Eukaryota</taxon>
        <taxon>Fungi</taxon>
        <taxon>Dikarya</taxon>
        <taxon>Ascomycota</taxon>
        <taxon>Pezizomycotina</taxon>
        <taxon>Eurotiomycetes</taxon>
        <taxon>Chaetothyriomycetidae</taxon>
        <taxon>Chaetothyriales</taxon>
        <taxon>Herpotrichiellaceae</taxon>
        <taxon>Cladophialophora</taxon>
    </lineage>
</organism>
<dbReference type="OrthoDB" id="406838at2759"/>
<name>A0A0D2I067_CLAB1</name>
<reference evidence="2" key="1">
    <citation type="submission" date="2015-01" db="EMBL/GenBank/DDBJ databases">
        <title>The Genome Sequence of Cladophialophora bantiana CBS 173.52.</title>
        <authorList>
            <consortium name="The Broad Institute Genomics Platform"/>
            <person name="Cuomo C."/>
            <person name="de Hoog S."/>
            <person name="Gorbushina A."/>
            <person name="Stielow B."/>
            <person name="Teixiera M."/>
            <person name="Abouelleil A."/>
            <person name="Chapman S.B."/>
            <person name="Priest M."/>
            <person name="Young S.K."/>
            <person name="Wortman J."/>
            <person name="Nusbaum C."/>
            <person name="Birren B."/>
        </authorList>
    </citation>
    <scope>NUCLEOTIDE SEQUENCE [LARGE SCALE GENOMIC DNA]</scope>
    <source>
        <strain evidence="2">CBS 173.52</strain>
    </source>
</reference>
<dbReference type="InterPro" id="IPR032534">
    <property type="entry name" value="EcxA_zinc-bd"/>
</dbReference>
<keyword evidence="3" id="KW-1185">Reference proteome</keyword>
<sequence length="214" mass="23421">MSDQVTFQPTSASALKRNMLNAVETKIETLTLADLENPPEETKLLPLRPGAPTLASLKKQTQCSLHRFVVGVFKSTPRWKLGSTINFAASATAEWNSHNVGVTFNGVSDADDAAFVLAYGGDNEGVLASAFFPDAEVLNTLRNVFLHELGHVLGLRHEFALGPALYEEGAFRMATTNPESVMSFEFPPENRDCNALDTSEFDKLPLLEFFALNN</sequence>
<dbReference type="EMBL" id="KN846993">
    <property type="protein sequence ID" value="KIW90279.1"/>
    <property type="molecule type" value="Genomic_DNA"/>
</dbReference>
<dbReference type="InterPro" id="IPR024079">
    <property type="entry name" value="MetalloPept_cat_dom_sf"/>
</dbReference>
<dbReference type="AlphaFoldDB" id="A0A0D2I067"/>
<evidence type="ECO:0000313" key="3">
    <source>
        <dbReference type="Proteomes" id="UP000053789"/>
    </source>
</evidence>
<evidence type="ECO:0000313" key="2">
    <source>
        <dbReference type="EMBL" id="KIW90279.1"/>
    </source>
</evidence>
<feature type="domain" description="EcxA zinc-binding" evidence="1">
    <location>
        <begin position="132"/>
        <end position="160"/>
    </location>
</feature>
<gene>
    <name evidence="2" type="ORF">Z519_08923</name>
</gene>
<dbReference type="Pfam" id="PF16313">
    <property type="entry name" value="DUF4953"/>
    <property type="match status" value="1"/>
</dbReference>
<protein>
    <recommendedName>
        <fullName evidence="1">EcxA zinc-binding domain-containing protein</fullName>
    </recommendedName>
</protein>
<accession>A0A0D2I067</accession>
<dbReference type="GO" id="GO:0008237">
    <property type="term" value="F:metallopeptidase activity"/>
    <property type="evidence" value="ECO:0007669"/>
    <property type="project" value="InterPro"/>
</dbReference>
<dbReference type="RefSeq" id="XP_016616948.1">
    <property type="nucleotide sequence ID" value="XM_016766650.1"/>
</dbReference>
<dbReference type="GeneID" id="27701851"/>
<dbReference type="Proteomes" id="UP000053789">
    <property type="component" value="Unassembled WGS sequence"/>
</dbReference>
<evidence type="ECO:0000259" key="1">
    <source>
        <dbReference type="Pfam" id="PF16313"/>
    </source>
</evidence>
<dbReference type="Gene3D" id="3.40.390.10">
    <property type="entry name" value="Collagenase (Catalytic Domain)"/>
    <property type="match status" value="1"/>
</dbReference>
<dbReference type="VEuPathDB" id="FungiDB:Z519_08923"/>